<evidence type="ECO:0000256" key="1">
    <source>
        <dbReference type="SAM" id="MobiDB-lite"/>
    </source>
</evidence>
<protein>
    <submittedName>
        <fullName evidence="2">Uncharacterized protein</fullName>
    </submittedName>
</protein>
<sequence>MTWYAHHQLNRVAELNFLQRRSRLKVSKRKKGENLGKEVKEESTPSSPKKGPANIPARKAGYGEERRRPPANRAGGRRRGSAVVPAVKAVAGFA</sequence>
<feature type="compositionally biased region" description="Basic and acidic residues" evidence="1">
    <location>
        <begin position="32"/>
        <end position="43"/>
    </location>
</feature>
<proteinExistence type="predicted"/>
<accession>E9HSU9</accession>
<organism evidence="2 3">
    <name type="scientific">Daphnia pulex</name>
    <name type="common">Water flea</name>
    <dbReference type="NCBI Taxonomy" id="6669"/>
    <lineage>
        <taxon>Eukaryota</taxon>
        <taxon>Metazoa</taxon>
        <taxon>Ecdysozoa</taxon>
        <taxon>Arthropoda</taxon>
        <taxon>Crustacea</taxon>
        <taxon>Branchiopoda</taxon>
        <taxon>Diplostraca</taxon>
        <taxon>Cladocera</taxon>
        <taxon>Anomopoda</taxon>
        <taxon>Daphniidae</taxon>
        <taxon>Daphnia</taxon>
    </lineage>
</organism>
<dbReference type="InParanoid" id="E9HSU9"/>
<name>E9HSU9_DAPPU</name>
<dbReference type="Proteomes" id="UP000000305">
    <property type="component" value="Unassembled WGS sequence"/>
</dbReference>
<gene>
    <name evidence="2" type="ORF">DAPPUDRAFT_265087</name>
</gene>
<dbReference type="AlphaFoldDB" id="E9HSU9"/>
<dbReference type="KEGG" id="dpx:DAPPUDRAFT_265087"/>
<keyword evidence="3" id="KW-1185">Reference proteome</keyword>
<dbReference type="HOGENOM" id="CLU_2388448_0_0_1"/>
<evidence type="ECO:0000313" key="2">
    <source>
        <dbReference type="EMBL" id="EFX65179.1"/>
    </source>
</evidence>
<dbReference type="EMBL" id="GL732758">
    <property type="protein sequence ID" value="EFX65179.1"/>
    <property type="molecule type" value="Genomic_DNA"/>
</dbReference>
<feature type="region of interest" description="Disordered" evidence="1">
    <location>
        <begin position="27"/>
        <end position="83"/>
    </location>
</feature>
<evidence type="ECO:0000313" key="3">
    <source>
        <dbReference type="Proteomes" id="UP000000305"/>
    </source>
</evidence>
<reference evidence="2 3" key="1">
    <citation type="journal article" date="2011" name="Science">
        <title>The ecoresponsive genome of Daphnia pulex.</title>
        <authorList>
            <person name="Colbourne J.K."/>
            <person name="Pfrender M.E."/>
            <person name="Gilbert D."/>
            <person name="Thomas W.K."/>
            <person name="Tucker A."/>
            <person name="Oakley T.H."/>
            <person name="Tokishita S."/>
            <person name="Aerts A."/>
            <person name="Arnold G.J."/>
            <person name="Basu M.K."/>
            <person name="Bauer D.J."/>
            <person name="Caceres C.E."/>
            <person name="Carmel L."/>
            <person name="Casola C."/>
            <person name="Choi J.H."/>
            <person name="Detter J.C."/>
            <person name="Dong Q."/>
            <person name="Dusheyko S."/>
            <person name="Eads B.D."/>
            <person name="Frohlich T."/>
            <person name="Geiler-Samerotte K.A."/>
            <person name="Gerlach D."/>
            <person name="Hatcher P."/>
            <person name="Jogdeo S."/>
            <person name="Krijgsveld J."/>
            <person name="Kriventseva E.V."/>
            <person name="Kultz D."/>
            <person name="Laforsch C."/>
            <person name="Lindquist E."/>
            <person name="Lopez J."/>
            <person name="Manak J.R."/>
            <person name="Muller J."/>
            <person name="Pangilinan J."/>
            <person name="Patwardhan R.P."/>
            <person name="Pitluck S."/>
            <person name="Pritham E.J."/>
            <person name="Rechtsteiner A."/>
            <person name="Rho M."/>
            <person name="Rogozin I.B."/>
            <person name="Sakarya O."/>
            <person name="Salamov A."/>
            <person name="Schaack S."/>
            <person name="Shapiro H."/>
            <person name="Shiga Y."/>
            <person name="Skalitzky C."/>
            <person name="Smith Z."/>
            <person name="Souvorov A."/>
            <person name="Sung W."/>
            <person name="Tang Z."/>
            <person name="Tsuchiya D."/>
            <person name="Tu H."/>
            <person name="Vos H."/>
            <person name="Wang M."/>
            <person name="Wolf Y.I."/>
            <person name="Yamagata H."/>
            <person name="Yamada T."/>
            <person name="Ye Y."/>
            <person name="Shaw J.R."/>
            <person name="Andrews J."/>
            <person name="Crease T.J."/>
            <person name="Tang H."/>
            <person name="Lucas S.M."/>
            <person name="Robertson H.M."/>
            <person name="Bork P."/>
            <person name="Koonin E.V."/>
            <person name="Zdobnov E.M."/>
            <person name="Grigoriev I.V."/>
            <person name="Lynch M."/>
            <person name="Boore J.L."/>
        </authorList>
    </citation>
    <scope>NUCLEOTIDE SEQUENCE [LARGE SCALE GENOMIC DNA]</scope>
</reference>